<gene>
    <name evidence="2" type="ORF">SA2016_0252</name>
</gene>
<evidence type="ECO:0000259" key="1">
    <source>
        <dbReference type="PROSITE" id="PS50995"/>
    </source>
</evidence>
<dbReference type="InterPro" id="IPR036390">
    <property type="entry name" value="WH_DNA-bd_sf"/>
</dbReference>
<dbReference type="InterPro" id="IPR036388">
    <property type="entry name" value="WH-like_DNA-bd_sf"/>
</dbReference>
<dbReference type="Pfam" id="PF01047">
    <property type="entry name" value="MarR"/>
    <property type="match status" value="1"/>
</dbReference>
<dbReference type="GO" id="GO:0003700">
    <property type="term" value="F:DNA-binding transcription factor activity"/>
    <property type="evidence" value="ECO:0007669"/>
    <property type="project" value="InterPro"/>
</dbReference>
<organism evidence="2 3">
    <name type="scientific">Sinomonas atrocyanea</name>
    <dbReference type="NCBI Taxonomy" id="37927"/>
    <lineage>
        <taxon>Bacteria</taxon>
        <taxon>Bacillati</taxon>
        <taxon>Actinomycetota</taxon>
        <taxon>Actinomycetes</taxon>
        <taxon>Micrococcales</taxon>
        <taxon>Micrococcaceae</taxon>
        <taxon>Sinomonas</taxon>
    </lineage>
</organism>
<proteinExistence type="predicted"/>
<evidence type="ECO:0000313" key="2">
    <source>
        <dbReference type="EMBL" id="AMM30953.1"/>
    </source>
</evidence>
<dbReference type="Gene3D" id="1.10.10.10">
    <property type="entry name" value="Winged helix-like DNA-binding domain superfamily/Winged helix DNA-binding domain"/>
    <property type="match status" value="1"/>
</dbReference>
<sequence>MTPPNLTDAAPDTSASPDILELAAELRVAIMRTSRILRTQATSDVVSPGQNSVLSVLGKRGPLTMRQLADIEHVQAPSMTRTVNHLCEGGFVARTEHPTDGRLVVVGLTDAGRAVLEESRRLRAAWLASRLDALPPGDQAALHRAAELLLEMTAR</sequence>
<dbReference type="PANTHER" id="PTHR39515">
    <property type="entry name" value="CONSERVED PROTEIN"/>
    <property type="match status" value="1"/>
</dbReference>
<dbReference type="SUPFAM" id="SSF46785">
    <property type="entry name" value="Winged helix' DNA-binding domain"/>
    <property type="match status" value="1"/>
</dbReference>
<protein>
    <submittedName>
        <fullName evidence="2">MarR family transcriptional regulator</fullName>
    </submittedName>
</protein>
<dbReference type="KEGG" id="satk:SA2016_0252"/>
<evidence type="ECO:0000313" key="3">
    <source>
        <dbReference type="Proteomes" id="UP000070134"/>
    </source>
</evidence>
<dbReference type="OrthoDB" id="9804055at2"/>
<dbReference type="AlphaFoldDB" id="A0A126ZV43"/>
<keyword evidence="3" id="KW-1185">Reference proteome</keyword>
<dbReference type="InterPro" id="IPR000835">
    <property type="entry name" value="HTH_MarR-typ"/>
</dbReference>
<dbReference type="SMART" id="SM00347">
    <property type="entry name" value="HTH_MARR"/>
    <property type="match status" value="1"/>
</dbReference>
<dbReference type="RefSeq" id="WP_066494495.1">
    <property type="nucleotide sequence ID" value="NZ_BJMO01000007.1"/>
</dbReference>
<feature type="domain" description="HTH marR-type" evidence="1">
    <location>
        <begin position="23"/>
        <end position="151"/>
    </location>
</feature>
<dbReference type="EMBL" id="CP014518">
    <property type="protein sequence ID" value="AMM30953.1"/>
    <property type="molecule type" value="Genomic_DNA"/>
</dbReference>
<reference evidence="2 3" key="1">
    <citation type="submission" date="2016-02" db="EMBL/GenBank/DDBJ databases">
        <title>Complete genome of Sinomonas atrocyanea KCTC 3377.</title>
        <authorList>
            <person name="Kim K.M."/>
        </authorList>
    </citation>
    <scope>NUCLEOTIDE SEQUENCE [LARGE SCALE GENOMIC DNA]</scope>
    <source>
        <strain evidence="2 3">KCTC 3377</strain>
    </source>
</reference>
<dbReference type="PROSITE" id="PS50995">
    <property type="entry name" value="HTH_MARR_2"/>
    <property type="match status" value="1"/>
</dbReference>
<dbReference type="STRING" id="37927.SA2016_0252"/>
<dbReference type="PANTHER" id="PTHR39515:SF2">
    <property type="entry name" value="HTH-TYPE TRANSCRIPTIONAL REGULATOR RV0880"/>
    <property type="match status" value="1"/>
</dbReference>
<accession>A0A126ZV43</accession>
<name>A0A126ZV43_9MICC</name>
<dbReference type="Proteomes" id="UP000070134">
    <property type="component" value="Chromosome"/>
</dbReference>
<dbReference type="InterPro" id="IPR052526">
    <property type="entry name" value="HTH-type_Bedaq_tolerance"/>
</dbReference>